<dbReference type="InterPro" id="IPR029063">
    <property type="entry name" value="SAM-dependent_MTases_sf"/>
</dbReference>
<organism evidence="1 2">
    <name type="scientific">Microbaculum marinum</name>
    <dbReference type="NCBI Taxonomy" id="1764581"/>
    <lineage>
        <taxon>Bacteria</taxon>
        <taxon>Pseudomonadati</taxon>
        <taxon>Pseudomonadota</taxon>
        <taxon>Alphaproteobacteria</taxon>
        <taxon>Hyphomicrobiales</taxon>
        <taxon>Tepidamorphaceae</taxon>
        <taxon>Microbaculum</taxon>
    </lineage>
</organism>
<sequence>MSALFEELDYRPTPIGALSLRRRRDPKLGVDVFEIKLGDEYLMSSRFTASEIALARLGLAGLSGDGFDVVVGGLGLGHTAKAVLEDGRVSSLLVVDYLQAVIDWHNEGLVPLGPELTGDARCRFVHGDFFALATGEAGFDSRSPGRVFDAILLDIDHSPEFLLDAQNARFYAQEGLNRLAAHLKPGGVFGLWSNDRPDETFRTKLASVFAEARAEEVTFDNPLQDKPFTQTVYLATVAA</sequence>
<dbReference type="SUPFAM" id="SSF53335">
    <property type="entry name" value="S-adenosyl-L-methionine-dependent methyltransferases"/>
    <property type="match status" value="1"/>
</dbReference>
<evidence type="ECO:0000313" key="2">
    <source>
        <dbReference type="Proteomes" id="UP001378188"/>
    </source>
</evidence>
<dbReference type="RefSeq" id="WP_340328845.1">
    <property type="nucleotide sequence ID" value="NZ_JAZHOF010000002.1"/>
</dbReference>
<name>A0AAW9RP43_9HYPH</name>
<gene>
    <name evidence="1" type="ORF">V3328_06750</name>
</gene>
<protein>
    <submittedName>
        <fullName evidence="1">Spermidine synthase</fullName>
    </submittedName>
</protein>
<keyword evidence="2" id="KW-1185">Reference proteome</keyword>
<dbReference type="Proteomes" id="UP001378188">
    <property type="component" value="Unassembled WGS sequence"/>
</dbReference>
<evidence type="ECO:0000313" key="1">
    <source>
        <dbReference type="EMBL" id="MEJ8571164.1"/>
    </source>
</evidence>
<dbReference type="AlphaFoldDB" id="A0AAW9RP43"/>
<proteinExistence type="predicted"/>
<accession>A0AAW9RP43</accession>
<dbReference type="Gene3D" id="3.40.50.150">
    <property type="entry name" value="Vaccinia Virus protein VP39"/>
    <property type="match status" value="1"/>
</dbReference>
<comment type="caution">
    <text evidence="1">The sequence shown here is derived from an EMBL/GenBank/DDBJ whole genome shotgun (WGS) entry which is preliminary data.</text>
</comment>
<dbReference type="EMBL" id="JAZHOF010000002">
    <property type="protein sequence ID" value="MEJ8571164.1"/>
    <property type="molecule type" value="Genomic_DNA"/>
</dbReference>
<reference evidence="1 2" key="1">
    <citation type="submission" date="2024-02" db="EMBL/GenBank/DDBJ databases">
        <title>Genome analysis and characterization of Microbaculum marinisediminis sp. nov., isolated from marine sediment.</title>
        <authorList>
            <person name="Du Z.-J."/>
            <person name="Ye Y.-Q."/>
            <person name="Zhang Z.-R."/>
            <person name="Yuan S.-M."/>
            <person name="Zhang X.-Y."/>
        </authorList>
    </citation>
    <scope>NUCLEOTIDE SEQUENCE [LARGE SCALE GENOMIC DNA]</scope>
    <source>
        <strain evidence="1 2">SDUM1044001</strain>
    </source>
</reference>